<dbReference type="Pfam" id="PF06985">
    <property type="entry name" value="HET"/>
    <property type="match status" value="1"/>
</dbReference>
<dbReference type="InterPro" id="IPR010730">
    <property type="entry name" value="HET"/>
</dbReference>
<organism evidence="2 3">
    <name type="scientific">Fusarium avenaceum</name>
    <dbReference type="NCBI Taxonomy" id="40199"/>
    <lineage>
        <taxon>Eukaryota</taxon>
        <taxon>Fungi</taxon>
        <taxon>Dikarya</taxon>
        <taxon>Ascomycota</taxon>
        <taxon>Pezizomycotina</taxon>
        <taxon>Sordariomycetes</taxon>
        <taxon>Hypocreomycetidae</taxon>
        <taxon>Hypocreales</taxon>
        <taxon>Nectriaceae</taxon>
        <taxon>Fusarium</taxon>
        <taxon>Fusarium tricinctum species complex</taxon>
    </lineage>
</organism>
<dbReference type="Proteomes" id="UP000782241">
    <property type="component" value="Unassembled WGS sequence"/>
</dbReference>
<comment type="caution">
    <text evidence="2">The sequence shown here is derived from an EMBL/GenBank/DDBJ whole genome shotgun (WGS) entry which is preliminary data.</text>
</comment>
<feature type="domain" description="Heterokaryon incompatibility" evidence="1">
    <location>
        <begin position="13"/>
        <end position="134"/>
    </location>
</feature>
<reference evidence="2" key="1">
    <citation type="submission" date="2021-04" db="EMBL/GenBank/DDBJ databases">
        <title>Draft genome of Fusarium avenaceum strain F156N33, isolated from an atmospheric sample in Virginia.</title>
        <authorList>
            <person name="Yang S."/>
            <person name="Vinatzer B.A."/>
            <person name="Coleman J."/>
        </authorList>
    </citation>
    <scope>NUCLEOTIDE SEQUENCE</scope>
    <source>
        <strain evidence="2">F156N33</strain>
    </source>
</reference>
<evidence type="ECO:0000313" key="3">
    <source>
        <dbReference type="Proteomes" id="UP000782241"/>
    </source>
</evidence>
<dbReference type="AlphaFoldDB" id="A0A9P7KQT1"/>
<sequence>MTTNLTSLERDVPWETLPKTFQDAIRVSLELGISIIWIDSLCILQDSREDWEEQAALMADVYRNAVVVIAANSGSGAHEGFLNPREGLVDECIVLPDPGAPELYARTAIHHYNENNTDYDFEETLSERGWTYQERLLARRYLSFNKKELHWECESGWNCECGQSEWMDTLDHEFSLRKLCGPGIRKDEAYGTWRDVIVPRYSSRKLTVASDKLPALSAVAQVFMDHLQDTYLAGIWKDNLIESLCWEPKGWKHEARISKLDIAPSWSWTSFLGCSQYGGGIEPLGFTPYSECLEAECEPSGKNKLGEVKSGFVTLRGPLVKAFIGFPTSGVNHGPSIGLWRTDGDDGYPLMSDRMCIFNNDTPLQLEDGTMDAVRSVMSTANMEPLWESSDGDPEGAMAERVAVNTFAPVWCLHLGVRKHAYGEDGYTYWSYALVLGNAPGNPECFIRLGISRIKSKHHFGVFEGSEVAEVTII</sequence>
<protein>
    <recommendedName>
        <fullName evidence="1">Heterokaryon incompatibility domain-containing protein</fullName>
    </recommendedName>
</protein>
<dbReference type="PANTHER" id="PTHR33112:SF15">
    <property type="entry name" value="HETEROKARYON INCOMPATIBILITY DOMAIN-CONTAINING PROTEIN"/>
    <property type="match status" value="1"/>
</dbReference>
<dbReference type="PANTHER" id="PTHR33112">
    <property type="entry name" value="DOMAIN PROTEIN, PUTATIVE-RELATED"/>
    <property type="match status" value="1"/>
</dbReference>
<name>A0A9P7KQT1_9HYPO</name>
<keyword evidence="3" id="KW-1185">Reference proteome</keyword>
<dbReference type="EMBL" id="JAGPUO010000012">
    <property type="protein sequence ID" value="KAG5659143.1"/>
    <property type="molecule type" value="Genomic_DNA"/>
</dbReference>
<proteinExistence type="predicted"/>
<gene>
    <name evidence="2" type="ORF">KAF25_000345</name>
</gene>
<evidence type="ECO:0000313" key="2">
    <source>
        <dbReference type="EMBL" id="KAG5659143.1"/>
    </source>
</evidence>
<evidence type="ECO:0000259" key="1">
    <source>
        <dbReference type="Pfam" id="PF06985"/>
    </source>
</evidence>
<accession>A0A9P7KQT1</accession>